<dbReference type="SMART" id="SM00184">
    <property type="entry name" value="RING"/>
    <property type="match status" value="1"/>
</dbReference>
<dbReference type="AlphaFoldDB" id="A0A813NDH0"/>
<dbReference type="PROSITE" id="PS50144">
    <property type="entry name" value="MATH"/>
    <property type="match status" value="1"/>
</dbReference>
<dbReference type="InterPro" id="IPR049440">
    <property type="entry name" value="TRAF3/5_RING"/>
</dbReference>
<evidence type="ECO:0000256" key="6">
    <source>
        <dbReference type="PROSITE-ProRule" id="PRU00175"/>
    </source>
</evidence>
<dbReference type="GO" id="GO:0042981">
    <property type="term" value="P:regulation of apoptotic process"/>
    <property type="evidence" value="ECO:0007669"/>
    <property type="project" value="InterPro"/>
</dbReference>
<feature type="domain" description="RING-type" evidence="7">
    <location>
        <begin position="7"/>
        <end position="45"/>
    </location>
</feature>
<dbReference type="PROSITE" id="PS50089">
    <property type="entry name" value="ZF_RING_2"/>
    <property type="match status" value="1"/>
</dbReference>
<comment type="subcellular location">
    <subcellularLocation>
        <location evidence="1">Cytoplasm</location>
    </subcellularLocation>
</comment>
<dbReference type="InterPro" id="IPR001841">
    <property type="entry name" value="Znf_RING"/>
</dbReference>
<dbReference type="InterPro" id="IPR017907">
    <property type="entry name" value="Znf_RING_CS"/>
</dbReference>
<dbReference type="InterPro" id="IPR002083">
    <property type="entry name" value="MATH/TRAF_dom"/>
</dbReference>
<dbReference type="Proteomes" id="UP000663882">
    <property type="component" value="Unassembled WGS sequence"/>
</dbReference>
<evidence type="ECO:0000256" key="4">
    <source>
        <dbReference type="ARBA" id="ARBA00022771"/>
    </source>
</evidence>
<dbReference type="SUPFAM" id="SSF49599">
    <property type="entry name" value="TRAF domain-like"/>
    <property type="match status" value="1"/>
</dbReference>
<keyword evidence="3" id="KW-0479">Metal-binding</keyword>
<evidence type="ECO:0000256" key="1">
    <source>
        <dbReference type="ARBA" id="ARBA00004496"/>
    </source>
</evidence>
<evidence type="ECO:0000256" key="2">
    <source>
        <dbReference type="ARBA" id="ARBA00022490"/>
    </source>
</evidence>
<evidence type="ECO:0000313" key="10">
    <source>
        <dbReference type="EMBL" id="CAF3740110.1"/>
    </source>
</evidence>
<evidence type="ECO:0000256" key="3">
    <source>
        <dbReference type="ARBA" id="ARBA00022723"/>
    </source>
</evidence>
<keyword evidence="4 6" id="KW-0863">Zinc-finger</keyword>
<evidence type="ECO:0000259" key="8">
    <source>
        <dbReference type="PROSITE" id="PS50144"/>
    </source>
</evidence>
<sequence length="355" mass="41647">MDLMYICQICNLILRDPVQLYCGHRFCESCIDVKERGFIKCYQCERVTSTSKIFSDRGMKNGMQMLRICCFLCHWNGLFKNYENHLTKNHSTNQSINNNITFQILQSTEKIYEYSKKVKIFKPSTEQILSQTSTYQLSIEETNPPEEIFQQKIDFIISYDGRLFWKIDNIKDQLNDMKSMITSPPFYTSLDGYKMCIRLYINGNGIGQSTHVSIFIVLMRGNHDAILDWPFNYQVIFCLYDLINRNNHIIESFQSNIKSICFQRPQSEMNIGYGISKFIPRSIIQQDNNCYICDDSIYIKVMIRKNPIPTFIVPYIMNINPALPTHIQEEIIEKEIQKTKIQPLKLILKLKSSSI</sequence>
<dbReference type="EMBL" id="CAJOAX010001719">
    <property type="protein sequence ID" value="CAF3740110.1"/>
    <property type="molecule type" value="Genomic_DNA"/>
</dbReference>
<dbReference type="Proteomes" id="UP000663823">
    <property type="component" value="Unassembled WGS sequence"/>
</dbReference>
<proteinExistence type="predicted"/>
<gene>
    <name evidence="10" type="ORF">OTI717_LOCUS14966</name>
    <name evidence="9" type="ORF">RFH988_LOCUS470</name>
</gene>
<dbReference type="EMBL" id="CAJNOO010000007">
    <property type="protein sequence ID" value="CAF0736554.1"/>
    <property type="molecule type" value="Genomic_DNA"/>
</dbReference>
<name>A0A813NDH0_9BILA</name>
<dbReference type="Gene3D" id="2.60.210.10">
    <property type="entry name" value="Apoptosis, Tumor Necrosis Factor Receptor Associated Protein 2, Chain A"/>
    <property type="match status" value="1"/>
</dbReference>
<dbReference type="GO" id="GO:0008270">
    <property type="term" value="F:zinc ion binding"/>
    <property type="evidence" value="ECO:0007669"/>
    <property type="project" value="UniProtKB-KW"/>
</dbReference>
<dbReference type="OrthoDB" id="6499288at2759"/>
<dbReference type="PIRSF" id="PIRSF015614">
    <property type="entry name" value="TRAF"/>
    <property type="match status" value="1"/>
</dbReference>
<dbReference type="SMART" id="SM00061">
    <property type="entry name" value="MATH"/>
    <property type="match status" value="1"/>
</dbReference>
<reference evidence="9" key="1">
    <citation type="submission" date="2021-02" db="EMBL/GenBank/DDBJ databases">
        <authorList>
            <person name="Nowell W R."/>
        </authorList>
    </citation>
    <scope>NUCLEOTIDE SEQUENCE</scope>
</reference>
<protein>
    <submittedName>
        <fullName evidence="9">Uncharacterized protein</fullName>
    </submittedName>
</protein>
<dbReference type="Gene3D" id="3.30.40.10">
    <property type="entry name" value="Zinc/RING finger domain, C3HC4 (zinc finger)"/>
    <property type="match status" value="1"/>
</dbReference>
<dbReference type="PANTHER" id="PTHR10131">
    <property type="entry name" value="TNF RECEPTOR ASSOCIATED FACTOR"/>
    <property type="match status" value="1"/>
</dbReference>
<organism evidence="9 11">
    <name type="scientific">Rotaria sordida</name>
    <dbReference type="NCBI Taxonomy" id="392033"/>
    <lineage>
        <taxon>Eukaryota</taxon>
        <taxon>Metazoa</taxon>
        <taxon>Spiralia</taxon>
        <taxon>Gnathifera</taxon>
        <taxon>Rotifera</taxon>
        <taxon>Eurotatoria</taxon>
        <taxon>Bdelloidea</taxon>
        <taxon>Philodinida</taxon>
        <taxon>Philodinidae</taxon>
        <taxon>Rotaria</taxon>
    </lineage>
</organism>
<feature type="domain" description="MATH" evidence="8">
    <location>
        <begin position="160"/>
        <end position="303"/>
    </location>
</feature>
<dbReference type="GO" id="GO:0007165">
    <property type="term" value="P:signal transduction"/>
    <property type="evidence" value="ECO:0007669"/>
    <property type="project" value="InterPro"/>
</dbReference>
<keyword evidence="2" id="KW-0963">Cytoplasm</keyword>
<dbReference type="GO" id="GO:0005737">
    <property type="term" value="C:cytoplasm"/>
    <property type="evidence" value="ECO:0007669"/>
    <property type="project" value="UniProtKB-SubCell"/>
</dbReference>
<dbReference type="Pfam" id="PF21355">
    <property type="entry name" value="TRAF-mep_MATH"/>
    <property type="match status" value="1"/>
</dbReference>
<dbReference type="PANTHER" id="PTHR10131:SF94">
    <property type="entry name" value="TNF RECEPTOR-ASSOCIATED FACTOR 4"/>
    <property type="match status" value="1"/>
</dbReference>
<dbReference type="InterPro" id="IPR008974">
    <property type="entry name" value="TRAF-like"/>
</dbReference>
<dbReference type="PROSITE" id="PS00518">
    <property type="entry name" value="ZF_RING_1"/>
    <property type="match status" value="1"/>
</dbReference>
<dbReference type="Pfam" id="PF21363">
    <property type="entry name" value="TRAF3_RING"/>
    <property type="match status" value="1"/>
</dbReference>
<evidence type="ECO:0000313" key="9">
    <source>
        <dbReference type="EMBL" id="CAF0736554.1"/>
    </source>
</evidence>
<evidence type="ECO:0000256" key="5">
    <source>
        <dbReference type="ARBA" id="ARBA00022833"/>
    </source>
</evidence>
<dbReference type="SUPFAM" id="SSF57850">
    <property type="entry name" value="RING/U-box"/>
    <property type="match status" value="1"/>
</dbReference>
<dbReference type="InterPro" id="IPR013083">
    <property type="entry name" value="Znf_RING/FYVE/PHD"/>
</dbReference>
<dbReference type="GO" id="GO:0043122">
    <property type="term" value="P:regulation of canonical NF-kappaB signal transduction"/>
    <property type="evidence" value="ECO:0007669"/>
    <property type="project" value="TreeGrafter"/>
</dbReference>
<comment type="caution">
    <text evidence="9">The sequence shown here is derived from an EMBL/GenBank/DDBJ whole genome shotgun (WGS) entry which is preliminary data.</text>
</comment>
<keyword evidence="5" id="KW-0862">Zinc</keyword>
<accession>A0A813NDH0</accession>
<dbReference type="InterPro" id="IPR049342">
    <property type="entry name" value="TRAF1-6_MATH_dom"/>
</dbReference>
<evidence type="ECO:0000313" key="11">
    <source>
        <dbReference type="Proteomes" id="UP000663882"/>
    </source>
</evidence>
<evidence type="ECO:0000259" key="7">
    <source>
        <dbReference type="PROSITE" id="PS50089"/>
    </source>
</evidence>
<dbReference type="InterPro" id="IPR012227">
    <property type="entry name" value="TNF_rcpt-assoc_TRAF_met"/>
</dbReference>